<dbReference type="EMBL" id="CAJVQC010034235">
    <property type="protein sequence ID" value="CAG8755911.1"/>
    <property type="molecule type" value="Genomic_DNA"/>
</dbReference>
<feature type="non-terminal residue" evidence="1">
    <location>
        <position position="1"/>
    </location>
</feature>
<sequence>DDQKNSPIIGKNLLSLITKANDNLPANEQLTHKELFSQVMTLITAGHETISNAISRAIYFLAKYPDTQDRLRKEVSDILTDRNYFPTVDEIEHLKYLECVFKETIRLIPPIPIIRRCTSKDEIMNGYFVPKDTPLWISIHAIHHDPLIWGDDVEVFNPSRWLDPEINSKITHYNFIPFGAGPRFCLGMKLAHLEFKSIISVIIRNLEFRLVEDYTYETKTSDASSKPTSGIDLWVSN</sequence>
<organism evidence="1 2">
    <name type="scientific">Racocetra persica</name>
    <dbReference type="NCBI Taxonomy" id="160502"/>
    <lineage>
        <taxon>Eukaryota</taxon>
        <taxon>Fungi</taxon>
        <taxon>Fungi incertae sedis</taxon>
        <taxon>Mucoromycota</taxon>
        <taxon>Glomeromycotina</taxon>
        <taxon>Glomeromycetes</taxon>
        <taxon>Diversisporales</taxon>
        <taxon>Gigasporaceae</taxon>
        <taxon>Racocetra</taxon>
    </lineage>
</organism>
<comment type="caution">
    <text evidence="1">The sequence shown here is derived from an EMBL/GenBank/DDBJ whole genome shotgun (WGS) entry which is preliminary data.</text>
</comment>
<evidence type="ECO:0000313" key="1">
    <source>
        <dbReference type="EMBL" id="CAG8755911.1"/>
    </source>
</evidence>
<name>A0ACA9QL18_9GLOM</name>
<keyword evidence="2" id="KW-1185">Reference proteome</keyword>
<evidence type="ECO:0000313" key="2">
    <source>
        <dbReference type="Proteomes" id="UP000789920"/>
    </source>
</evidence>
<reference evidence="1" key="1">
    <citation type="submission" date="2021-06" db="EMBL/GenBank/DDBJ databases">
        <authorList>
            <person name="Kallberg Y."/>
            <person name="Tangrot J."/>
            <person name="Rosling A."/>
        </authorList>
    </citation>
    <scope>NUCLEOTIDE SEQUENCE</scope>
    <source>
        <strain evidence="1">MA461A</strain>
    </source>
</reference>
<accession>A0ACA9QL18</accession>
<proteinExistence type="predicted"/>
<protein>
    <submittedName>
        <fullName evidence="1">8252_t:CDS:1</fullName>
    </submittedName>
</protein>
<gene>
    <name evidence="1" type="ORF">RPERSI_LOCUS14678</name>
</gene>
<dbReference type="Proteomes" id="UP000789920">
    <property type="component" value="Unassembled WGS sequence"/>
</dbReference>
<feature type="non-terminal residue" evidence="1">
    <location>
        <position position="237"/>
    </location>
</feature>